<evidence type="ECO:0000313" key="10">
    <source>
        <dbReference type="EMBL" id="SIP92998.1"/>
    </source>
</evidence>
<evidence type="ECO:0000256" key="5">
    <source>
        <dbReference type="ARBA" id="ARBA00022692"/>
    </source>
</evidence>
<evidence type="ECO:0000256" key="9">
    <source>
        <dbReference type="SAM" id="SignalP"/>
    </source>
</evidence>
<dbReference type="OrthoDB" id="21543at2"/>
<feature type="signal peptide" evidence="9">
    <location>
        <begin position="1"/>
        <end position="30"/>
    </location>
</feature>
<dbReference type="PANTHER" id="PTHR30026">
    <property type="entry name" value="OUTER MEMBRANE PROTEIN TOLC"/>
    <property type="match status" value="1"/>
</dbReference>
<protein>
    <submittedName>
        <fullName evidence="10">Outer membrane protein TolC</fullName>
    </submittedName>
</protein>
<evidence type="ECO:0000256" key="1">
    <source>
        <dbReference type="ARBA" id="ARBA00004442"/>
    </source>
</evidence>
<dbReference type="SUPFAM" id="SSF56954">
    <property type="entry name" value="Outer membrane efflux proteins (OEP)"/>
    <property type="match status" value="1"/>
</dbReference>
<keyword evidence="5" id="KW-0812">Transmembrane</keyword>
<dbReference type="InterPro" id="IPR051906">
    <property type="entry name" value="TolC-like"/>
</dbReference>
<dbReference type="InterPro" id="IPR003423">
    <property type="entry name" value="OMP_efflux"/>
</dbReference>
<comment type="subcellular location">
    <subcellularLocation>
        <location evidence="1">Cell outer membrane</location>
    </subcellularLocation>
</comment>
<evidence type="ECO:0000256" key="2">
    <source>
        <dbReference type="ARBA" id="ARBA00007613"/>
    </source>
</evidence>
<keyword evidence="9" id="KW-0732">Signal</keyword>
<gene>
    <name evidence="10" type="ORF">SAMN05421829_101359</name>
</gene>
<name>A0A1N6NLG5_9RHOO</name>
<evidence type="ECO:0000256" key="4">
    <source>
        <dbReference type="ARBA" id="ARBA00022452"/>
    </source>
</evidence>
<evidence type="ECO:0000256" key="8">
    <source>
        <dbReference type="SAM" id="Coils"/>
    </source>
</evidence>
<feature type="coiled-coil region" evidence="8">
    <location>
        <begin position="361"/>
        <end position="388"/>
    </location>
</feature>
<dbReference type="STRING" id="34027.SAMN05421829_101359"/>
<dbReference type="GO" id="GO:0015288">
    <property type="term" value="F:porin activity"/>
    <property type="evidence" value="ECO:0007669"/>
    <property type="project" value="TreeGrafter"/>
</dbReference>
<dbReference type="GO" id="GO:1990281">
    <property type="term" value="C:efflux pump complex"/>
    <property type="evidence" value="ECO:0007669"/>
    <property type="project" value="TreeGrafter"/>
</dbReference>
<evidence type="ECO:0000256" key="6">
    <source>
        <dbReference type="ARBA" id="ARBA00023136"/>
    </source>
</evidence>
<sequence>MNSAHHPKRLRGLLPLAGLAAALLAGNSAAESLPQAWDTALAVDRGLKAARENTAAAESLLEAARSSSLPSVSLEAGYTALDNTPAFRADLLGQSLQMPMAQQDSAAYKAMATLPLYTGGRIERGIDAAAAGLEAARLGETADVQNLKLRVADAYVNGLRAGRMLKVAESHVESLSAHARDVGNLHEQGMVARSDLLSVRVALADARQKALQAANALDLARAAYNRLLGRPLDQAVSLDELAPDAGRVPLARLTERALVQRSELAALAGQIEALRHQAAAVRGENRPQIALSGGYGYQQNRYQVHEGQWMVTLGARWNVFDGGVAGHRAGAVERQAAALTEQREELASVVALQVRQTWLDVEETGKRIEVTRSAIDQAEENLRVVRDRYANGLSTHTEVLDAETLRVNSEANHAAAHYDAALAGLRLKRAVGDL</sequence>
<keyword evidence="6" id="KW-0472">Membrane</keyword>
<accession>A0A1N6NLG5</accession>
<dbReference type="GO" id="GO:0009279">
    <property type="term" value="C:cell outer membrane"/>
    <property type="evidence" value="ECO:0007669"/>
    <property type="project" value="UniProtKB-SubCell"/>
</dbReference>
<dbReference type="EMBL" id="FTMD01000001">
    <property type="protein sequence ID" value="SIP92998.1"/>
    <property type="molecule type" value="Genomic_DNA"/>
</dbReference>
<dbReference type="Proteomes" id="UP000186819">
    <property type="component" value="Unassembled WGS sequence"/>
</dbReference>
<keyword evidence="7" id="KW-0998">Cell outer membrane</keyword>
<keyword evidence="8" id="KW-0175">Coiled coil</keyword>
<dbReference type="PANTHER" id="PTHR30026:SF20">
    <property type="entry name" value="OUTER MEMBRANE PROTEIN TOLC"/>
    <property type="match status" value="1"/>
</dbReference>
<keyword evidence="11" id="KW-1185">Reference proteome</keyword>
<proteinExistence type="inferred from homology"/>
<dbReference type="RefSeq" id="WP_076600371.1">
    <property type="nucleotide sequence ID" value="NZ_FTMD01000001.1"/>
</dbReference>
<dbReference type="Gene3D" id="1.20.1600.10">
    <property type="entry name" value="Outer membrane efflux proteins (OEP)"/>
    <property type="match status" value="1"/>
</dbReference>
<feature type="chain" id="PRO_5012839666" evidence="9">
    <location>
        <begin position="31"/>
        <end position="434"/>
    </location>
</feature>
<keyword evidence="4" id="KW-1134">Transmembrane beta strand</keyword>
<dbReference type="Pfam" id="PF02321">
    <property type="entry name" value="OEP"/>
    <property type="match status" value="2"/>
</dbReference>
<reference evidence="11" key="1">
    <citation type="submission" date="2017-01" db="EMBL/GenBank/DDBJ databases">
        <authorList>
            <person name="Varghese N."/>
            <person name="Submissions S."/>
        </authorList>
    </citation>
    <scope>NUCLEOTIDE SEQUENCE [LARGE SCALE GENOMIC DNA]</scope>
    <source>
        <strain evidence="11">ATCC 51758</strain>
    </source>
</reference>
<organism evidence="10 11">
    <name type="scientific">Aromatoleum tolulyticum</name>
    <dbReference type="NCBI Taxonomy" id="34027"/>
    <lineage>
        <taxon>Bacteria</taxon>
        <taxon>Pseudomonadati</taxon>
        <taxon>Pseudomonadota</taxon>
        <taxon>Betaproteobacteria</taxon>
        <taxon>Rhodocyclales</taxon>
        <taxon>Rhodocyclaceae</taxon>
        <taxon>Aromatoleum</taxon>
    </lineage>
</organism>
<evidence type="ECO:0000256" key="7">
    <source>
        <dbReference type="ARBA" id="ARBA00023237"/>
    </source>
</evidence>
<dbReference type="AlphaFoldDB" id="A0A1N6NLG5"/>
<evidence type="ECO:0000256" key="3">
    <source>
        <dbReference type="ARBA" id="ARBA00022448"/>
    </source>
</evidence>
<dbReference type="GO" id="GO:0015562">
    <property type="term" value="F:efflux transmembrane transporter activity"/>
    <property type="evidence" value="ECO:0007669"/>
    <property type="project" value="InterPro"/>
</dbReference>
<comment type="similarity">
    <text evidence="2">Belongs to the outer membrane factor (OMF) (TC 1.B.17) family.</text>
</comment>
<keyword evidence="3" id="KW-0813">Transport</keyword>
<evidence type="ECO:0000313" key="11">
    <source>
        <dbReference type="Proteomes" id="UP000186819"/>
    </source>
</evidence>